<keyword evidence="6" id="KW-1185">Reference proteome</keyword>
<name>A0A2Z5FY41_9BACT</name>
<keyword evidence="2" id="KW-0012">Acyltransferase</keyword>
<feature type="domain" description="Peptidase M28" evidence="4">
    <location>
        <begin position="117"/>
        <end position="326"/>
    </location>
</feature>
<dbReference type="PANTHER" id="PTHR12283">
    <property type="entry name" value="GLUTAMINYL-PEPTIDE CYCLOTRANSFERASE"/>
    <property type="match status" value="1"/>
</dbReference>
<dbReference type="SUPFAM" id="SSF53187">
    <property type="entry name" value="Zn-dependent exopeptidases"/>
    <property type="match status" value="1"/>
</dbReference>
<sequence>MTTANPEPQDGRASGRKHEARVPRIGPAEILPSGLACSILATLLIALTTLATAQASHFNGARALEYARELVAFGPRYNASEGLVKAQAWLRKQFAKDDLVEDTFVVDTPAGPQQLHNFVVRFPGKKDGVIVLATHYETNYWLKDTSFVGANDGASTTGLLIEMASHLRATGGKPLDGYSVWLVFFDGEEAVKSWSSSDSLYGSRHLAAKWQNDGTLKKIKAFLLTDMIGDKDLDIARDGNSTPWLEDLVGKAAARQGDQRYFFHHNTAEDDDHIPFAQRGVPVADIIDDDYGPHDAGHPDGYHHTPQDTLDMISAKSLTIDGDVLLDALRALNQR</sequence>
<keyword evidence="1" id="KW-0808">Transferase</keyword>
<dbReference type="OrthoDB" id="9778250at2"/>
<reference evidence="5 6" key="1">
    <citation type="journal article" date="2018" name="Front. Microbiol.">
        <title>Hydrolytic Capabilities as a Key to Environmental Success: Chitinolytic and Cellulolytic Acidobacteria From Acidic Sub-arctic Soils and Boreal Peatlands.</title>
        <authorList>
            <person name="Belova S.E."/>
            <person name="Ravin N.V."/>
            <person name="Pankratov T.A."/>
            <person name="Rakitin A.L."/>
            <person name="Ivanova A.A."/>
            <person name="Beletsky A.V."/>
            <person name="Mardanov A.V."/>
            <person name="Sinninghe Damste J.S."/>
            <person name="Dedysh S.N."/>
        </authorList>
    </citation>
    <scope>NUCLEOTIDE SEQUENCE [LARGE SCALE GENOMIC DNA]</scope>
    <source>
        <strain evidence="5 6">SBC82</strain>
    </source>
</reference>
<dbReference type="GO" id="GO:0008270">
    <property type="term" value="F:zinc ion binding"/>
    <property type="evidence" value="ECO:0007669"/>
    <property type="project" value="TreeGrafter"/>
</dbReference>
<organism evidence="5 6">
    <name type="scientific">Acidisarcina polymorpha</name>
    <dbReference type="NCBI Taxonomy" id="2211140"/>
    <lineage>
        <taxon>Bacteria</taxon>
        <taxon>Pseudomonadati</taxon>
        <taxon>Acidobacteriota</taxon>
        <taxon>Terriglobia</taxon>
        <taxon>Terriglobales</taxon>
        <taxon>Acidobacteriaceae</taxon>
        <taxon>Acidisarcina</taxon>
    </lineage>
</organism>
<dbReference type="RefSeq" id="WP_114206843.1">
    <property type="nucleotide sequence ID" value="NZ_CP030840.1"/>
</dbReference>
<evidence type="ECO:0000256" key="3">
    <source>
        <dbReference type="SAM" id="MobiDB-lite"/>
    </source>
</evidence>
<dbReference type="InterPro" id="IPR040234">
    <property type="entry name" value="QC/QCL"/>
</dbReference>
<evidence type="ECO:0000256" key="1">
    <source>
        <dbReference type="ARBA" id="ARBA00022679"/>
    </source>
</evidence>
<dbReference type="Proteomes" id="UP000253606">
    <property type="component" value="Chromosome"/>
</dbReference>
<gene>
    <name evidence="5" type="ORF">ACPOL_2051</name>
</gene>
<dbReference type="KEGG" id="abas:ACPOL_2051"/>
<dbReference type="Pfam" id="PF04389">
    <property type="entry name" value="Peptidase_M28"/>
    <property type="match status" value="1"/>
</dbReference>
<evidence type="ECO:0000313" key="5">
    <source>
        <dbReference type="EMBL" id="AXC11387.1"/>
    </source>
</evidence>
<dbReference type="GO" id="GO:0016603">
    <property type="term" value="F:glutaminyl-peptide cyclotransferase activity"/>
    <property type="evidence" value="ECO:0007669"/>
    <property type="project" value="TreeGrafter"/>
</dbReference>
<feature type="region of interest" description="Disordered" evidence="3">
    <location>
        <begin position="1"/>
        <end position="21"/>
    </location>
</feature>
<dbReference type="Gene3D" id="3.40.630.10">
    <property type="entry name" value="Zn peptidases"/>
    <property type="match status" value="1"/>
</dbReference>
<dbReference type="PANTHER" id="PTHR12283:SF6">
    <property type="entry name" value="GLUTAMINYL-PEPTIDE CYCLOTRANSFERASE-RELATED"/>
    <property type="match status" value="1"/>
</dbReference>
<accession>A0A2Z5FY41</accession>
<dbReference type="EMBL" id="CP030840">
    <property type="protein sequence ID" value="AXC11387.1"/>
    <property type="molecule type" value="Genomic_DNA"/>
</dbReference>
<evidence type="ECO:0000259" key="4">
    <source>
        <dbReference type="Pfam" id="PF04389"/>
    </source>
</evidence>
<protein>
    <submittedName>
        <fullName evidence="5">Peptidase M28</fullName>
    </submittedName>
</protein>
<evidence type="ECO:0000256" key="2">
    <source>
        <dbReference type="ARBA" id="ARBA00023315"/>
    </source>
</evidence>
<dbReference type="InterPro" id="IPR007484">
    <property type="entry name" value="Peptidase_M28"/>
</dbReference>
<dbReference type="AlphaFoldDB" id="A0A2Z5FY41"/>
<proteinExistence type="predicted"/>
<evidence type="ECO:0000313" key="6">
    <source>
        <dbReference type="Proteomes" id="UP000253606"/>
    </source>
</evidence>